<keyword evidence="9" id="KW-1185">Reference proteome</keyword>
<comment type="caution">
    <text evidence="8">The sequence shown here is derived from an EMBL/GenBank/DDBJ whole genome shotgun (WGS) entry which is preliminary data.</text>
</comment>
<dbReference type="InterPro" id="IPR008979">
    <property type="entry name" value="Galactose-bd-like_sf"/>
</dbReference>
<dbReference type="PANTHER" id="PTHR43536">
    <property type="entry name" value="MANNOSYLGLYCOPROTEIN ENDO-BETA-MANNOSIDASE"/>
    <property type="match status" value="1"/>
</dbReference>
<dbReference type="EMBL" id="LSRX01001346">
    <property type="protein sequence ID" value="OLP80775.1"/>
    <property type="molecule type" value="Genomic_DNA"/>
</dbReference>
<dbReference type="InterPro" id="IPR043534">
    <property type="entry name" value="EBDG/EBM"/>
</dbReference>
<feature type="signal peptide" evidence="4">
    <location>
        <begin position="1"/>
        <end position="20"/>
    </location>
</feature>
<keyword evidence="2" id="KW-0378">Hydrolase</keyword>
<dbReference type="InterPro" id="IPR006103">
    <property type="entry name" value="Glyco_hydro_2_cat"/>
</dbReference>
<dbReference type="Pfam" id="PF22666">
    <property type="entry name" value="Glyco_hydro_2_N2"/>
    <property type="match status" value="1"/>
</dbReference>
<comment type="similarity">
    <text evidence="1">Belongs to the glycosyl hydrolase 2 family.</text>
</comment>
<name>A0A1Q9CCX0_SYMMI</name>
<reference evidence="8 9" key="1">
    <citation type="submission" date="2016-02" db="EMBL/GenBank/DDBJ databases">
        <title>Genome analysis of coral dinoflagellate symbionts highlights evolutionary adaptations to a symbiotic lifestyle.</title>
        <authorList>
            <person name="Aranda M."/>
            <person name="Li Y."/>
            <person name="Liew Y.J."/>
            <person name="Baumgarten S."/>
            <person name="Simakov O."/>
            <person name="Wilson M."/>
            <person name="Piel J."/>
            <person name="Ashoor H."/>
            <person name="Bougouffa S."/>
            <person name="Bajic V.B."/>
            <person name="Ryu T."/>
            <person name="Ravasi T."/>
            <person name="Bayer T."/>
            <person name="Micklem G."/>
            <person name="Kim H."/>
            <person name="Bhak J."/>
            <person name="Lajeunesse T.C."/>
            <person name="Voolstra C.R."/>
        </authorList>
    </citation>
    <scope>NUCLEOTIDE SEQUENCE [LARGE SCALE GENOMIC DNA]</scope>
    <source>
        <strain evidence="8 9">CCMP2467</strain>
    </source>
</reference>
<accession>A0A1Q9CCX0</accession>
<dbReference type="Pfam" id="PF18368">
    <property type="entry name" value="Ig_GlcNase"/>
    <property type="match status" value="1"/>
</dbReference>
<gene>
    <name evidence="8" type="primary">EBM</name>
    <name evidence="8" type="ORF">AK812_SmicGene38767</name>
</gene>
<dbReference type="SUPFAM" id="SSF49785">
    <property type="entry name" value="Galactose-binding domain-like"/>
    <property type="match status" value="1"/>
</dbReference>
<dbReference type="InterPro" id="IPR041351">
    <property type="entry name" value="Ig_GlcNase"/>
</dbReference>
<feature type="chain" id="PRO_5013113479" evidence="4">
    <location>
        <begin position="21"/>
        <end position="887"/>
    </location>
</feature>
<evidence type="ECO:0000256" key="2">
    <source>
        <dbReference type="ARBA" id="ARBA00022801"/>
    </source>
</evidence>
<dbReference type="Gene3D" id="3.20.20.80">
    <property type="entry name" value="Glycosidases"/>
    <property type="match status" value="1"/>
</dbReference>
<dbReference type="Gene3D" id="2.60.40.10">
    <property type="entry name" value="Immunoglobulins"/>
    <property type="match status" value="2"/>
</dbReference>
<evidence type="ECO:0000313" key="9">
    <source>
        <dbReference type="Proteomes" id="UP000186817"/>
    </source>
</evidence>
<dbReference type="GO" id="GO:0004553">
    <property type="term" value="F:hydrolase activity, hydrolyzing O-glycosyl compounds"/>
    <property type="evidence" value="ECO:0007669"/>
    <property type="project" value="InterPro"/>
</dbReference>
<dbReference type="Pfam" id="PF02836">
    <property type="entry name" value="Glyco_hydro_2_C"/>
    <property type="match status" value="1"/>
</dbReference>
<dbReference type="PROSITE" id="PS51257">
    <property type="entry name" value="PROKAR_LIPOPROTEIN"/>
    <property type="match status" value="1"/>
</dbReference>
<evidence type="ECO:0000313" key="8">
    <source>
        <dbReference type="EMBL" id="OLP80775.1"/>
    </source>
</evidence>
<dbReference type="InterPro" id="IPR054593">
    <property type="entry name" value="Beta-mannosidase-like_N2"/>
</dbReference>
<dbReference type="SUPFAM" id="SSF51445">
    <property type="entry name" value="(Trans)glycosidases"/>
    <property type="match status" value="1"/>
</dbReference>
<organism evidence="8 9">
    <name type="scientific">Symbiodinium microadriaticum</name>
    <name type="common">Dinoflagellate</name>
    <name type="synonym">Zooxanthella microadriatica</name>
    <dbReference type="NCBI Taxonomy" id="2951"/>
    <lineage>
        <taxon>Eukaryota</taxon>
        <taxon>Sar</taxon>
        <taxon>Alveolata</taxon>
        <taxon>Dinophyceae</taxon>
        <taxon>Suessiales</taxon>
        <taxon>Symbiodiniaceae</taxon>
        <taxon>Symbiodinium</taxon>
    </lineage>
</organism>
<evidence type="ECO:0000256" key="4">
    <source>
        <dbReference type="SAM" id="SignalP"/>
    </source>
</evidence>
<dbReference type="Gene3D" id="2.60.120.260">
    <property type="entry name" value="Galactose-binding domain-like"/>
    <property type="match status" value="1"/>
</dbReference>
<dbReference type="PANTHER" id="PTHR43536:SF1">
    <property type="entry name" value="MANNOSYLGLYCOPROTEIN ENDO-BETA-MANNOSIDASE"/>
    <property type="match status" value="1"/>
</dbReference>
<evidence type="ECO:0000259" key="6">
    <source>
        <dbReference type="Pfam" id="PF18368"/>
    </source>
</evidence>
<protein>
    <submittedName>
        <fullName evidence="8">Mannosylglycoprotein endo-beta-mannosidase</fullName>
    </submittedName>
</protein>
<dbReference type="SUPFAM" id="SSF49303">
    <property type="entry name" value="beta-Galactosidase/glucuronidase domain"/>
    <property type="match status" value="2"/>
</dbReference>
<feature type="domain" description="Glycoside hydrolase family 2 catalytic" evidence="5">
    <location>
        <begin position="336"/>
        <end position="459"/>
    </location>
</feature>
<keyword evidence="4" id="KW-0732">Signal</keyword>
<keyword evidence="3" id="KW-0326">Glycosidase</keyword>
<dbReference type="InterPro" id="IPR017853">
    <property type="entry name" value="GH"/>
</dbReference>
<evidence type="ECO:0000259" key="5">
    <source>
        <dbReference type="Pfam" id="PF02836"/>
    </source>
</evidence>
<dbReference type="OMA" id="AWPNLHW"/>
<dbReference type="OrthoDB" id="2866996at2759"/>
<dbReference type="AlphaFoldDB" id="A0A1Q9CCX0"/>
<evidence type="ECO:0000259" key="7">
    <source>
        <dbReference type="Pfam" id="PF22666"/>
    </source>
</evidence>
<evidence type="ECO:0000256" key="3">
    <source>
        <dbReference type="ARBA" id="ARBA00023295"/>
    </source>
</evidence>
<feature type="domain" description="Exo-beta-D-glucosaminidase Ig-fold" evidence="6">
    <location>
        <begin position="811"/>
        <end position="878"/>
    </location>
</feature>
<dbReference type="InterPro" id="IPR036156">
    <property type="entry name" value="Beta-gal/glucu_dom_sf"/>
</dbReference>
<feature type="domain" description="Beta-mannosidase-like galactose-binding" evidence="7">
    <location>
        <begin position="56"/>
        <end position="208"/>
    </location>
</feature>
<evidence type="ECO:0000256" key="1">
    <source>
        <dbReference type="ARBA" id="ARBA00007401"/>
    </source>
</evidence>
<sequence length="887" mass="99592">MATMAWRSCLLSLALGYVSGLSCQETQFQDLGSAWQPWTLCWPALRYGGCEDRRQGVPARVPGTVLASMLESNFSNLDPYLATNLQQLPDIHQVGASYYTVRYRTRVPSASCHHLFRALLLRAASYTTRVWVNGAERGSVTGMFRRLKVAVPTEGFDLEIETSPPPHFGVNVSGQGGDHALAKDGPVAQFALGWDWIQATPDRNTGLWDKVELISSSSPQIEDLYVRTTLQRAREGQDDALLAVEAREAPCGLKWRVRHHSDPSLDVLGLLAAPGCRGSSATLRSARFWWPWQLGEPYMYEVEILSADEGNHTVLRQPFGIRHSEVYYEPRTNGPAFRINGMRIFLAGVNWITTDQMLRFSTDAERYENEVRLMRSAGANVIRVWGGGIAERPEFYQACDRLGMLVYQEFWMTGDNNGEQAGSFSWPLDHQVFLDNVEDTVLLLRGHPSLFWWGGGNELWPSERSPPIDISRAERRFVEVLDGSRPYIQTSSLLQQMQSYDPKNVTAALSVDDGPYGSQVPGEFFERNPYLRYQLYPNRTGLQPFPLSINPELGGPNFPTFAGLRRFIRTQEVPGRLGQPVPAEFAWHNFEAFVVNVSRTSGPGSLVDPIYDLWPGSPRSGMDQKTYADRASVVQYVQYRSLFEGYLRHQWSWYAGLLLWKGQSPWPSLRGFLYDWHLEKNSAHEGMGSALRHLDHVLVSLRPCARGAAQLYRVNRAVKEVSETEVVVTFFSLPKGEMLSRKLFHSSSLEPEGVALLGQLPWPRRAGALLLRMHHNGNVLEHLLSDPCNGDALLPGMDYRNLAPTPTRLEVVQGGTEANITNAGAWAALLVHPRLWSGTSEILPVWWSVDYFNLLPGESKRLVWSGPQGHVTLSGFNVPEPDEVLLV</sequence>
<proteinExistence type="inferred from homology"/>
<dbReference type="Proteomes" id="UP000186817">
    <property type="component" value="Unassembled WGS sequence"/>
</dbReference>
<dbReference type="InterPro" id="IPR013783">
    <property type="entry name" value="Ig-like_fold"/>
</dbReference>
<dbReference type="GO" id="GO:0005975">
    <property type="term" value="P:carbohydrate metabolic process"/>
    <property type="evidence" value="ECO:0007669"/>
    <property type="project" value="InterPro"/>
</dbReference>